<keyword evidence="2" id="KW-1185">Reference proteome</keyword>
<protein>
    <submittedName>
        <fullName evidence="1">2'-5' RNA ligase family protein</fullName>
    </submittedName>
</protein>
<sequence>MPDFALELSFDPASEAAVVAQWEALRAAGLPSQADHKSMTNAPHLTLVAAQELDPDLADAAAAEIRLPSSLAVRGLVLFGQGARTTVAHLVEPPTELAEAALRLRERVPELRHPVWTPHVTLARRVPRARLSDVLAVLDDHPCPPVLAATRLRWWDPVDGTIEDLGQKE</sequence>
<dbReference type="AlphaFoldDB" id="A0A6G7YJV2"/>
<name>A0A6G7YJV2_9ACTN</name>
<dbReference type="Gene3D" id="3.90.1140.10">
    <property type="entry name" value="Cyclic phosphodiesterase"/>
    <property type="match status" value="1"/>
</dbReference>
<organism evidence="1 2">
    <name type="scientific">Nocardioides piscis</name>
    <dbReference type="NCBI Taxonomy" id="2714938"/>
    <lineage>
        <taxon>Bacteria</taxon>
        <taxon>Bacillati</taxon>
        <taxon>Actinomycetota</taxon>
        <taxon>Actinomycetes</taxon>
        <taxon>Propionibacteriales</taxon>
        <taxon>Nocardioidaceae</taxon>
        <taxon>Nocardioides</taxon>
    </lineage>
</organism>
<dbReference type="EMBL" id="CP049866">
    <property type="protein sequence ID" value="QIK77019.1"/>
    <property type="molecule type" value="Genomic_DNA"/>
</dbReference>
<dbReference type="RefSeq" id="WP_166320702.1">
    <property type="nucleotide sequence ID" value="NZ_CP049866.1"/>
</dbReference>
<evidence type="ECO:0000313" key="1">
    <source>
        <dbReference type="EMBL" id="QIK77019.1"/>
    </source>
</evidence>
<dbReference type="InterPro" id="IPR009097">
    <property type="entry name" value="Cyclic_Pdiesterase"/>
</dbReference>
<gene>
    <name evidence="1" type="ORF">G7071_17850</name>
</gene>
<proteinExistence type="predicted"/>
<keyword evidence="1" id="KW-0436">Ligase</keyword>
<dbReference type="Proteomes" id="UP000502035">
    <property type="component" value="Chromosome"/>
</dbReference>
<reference evidence="1 2" key="1">
    <citation type="submission" date="2020-03" db="EMBL/GenBank/DDBJ databases">
        <title>Nocardioides sp. nov., isolated from fish.</title>
        <authorList>
            <person name="Hyun D.-W."/>
            <person name="Bae J.-W."/>
        </authorList>
    </citation>
    <scope>NUCLEOTIDE SEQUENCE [LARGE SCALE GENOMIC DNA]</scope>
    <source>
        <strain evidence="1 2">HDW12A</strain>
    </source>
</reference>
<dbReference type="Pfam" id="PF13563">
    <property type="entry name" value="2_5_RNA_ligase2"/>
    <property type="match status" value="1"/>
</dbReference>
<dbReference type="GO" id="GO:0016874">
    <property type="term" value="F:ligase activity"/>
    <property type="evidence" value="ECO:0007669"/>
    <property type="project" value="UniProtKB-KW"/>
</dbReference>
<dbReference type="KEGG" id="npi:G7071_17850"/>
<evidence type="ECO:0000313" key="2">
    <source>
        <dbReference type="Proteomes" id="UP000502035"/>
    </source>
</evidence>
<accession>A0A6G7YJV2</accession>
<dbReference type="SUPFAM" id="SSF55144">
    <property type="entry name" value="LigT-like"/>
    <property type="match status" value="1"/>
</dbReference>